<feature type="region of interest" description="Disordered" evidence="1">
    <location>
        <begin position="91"/>
        <end position="117"/>
    </location>
</feature>
<dbReference type="AlphaFoldDB" id="A0A6U3S954"/>
<sequence length="117" mass="13647">MPNCQMSRGTTPPRKVPEHPHEGSAANGIIFPRVRQIEGTFEKVRLSKELYPEFVKMTDPEKNGQTRVSTEWHIFKFAPYFEKILNETNIDDFSDGENSEEEDGEEECEQWMHQTND</sequence>
<feature type="compositionally biased region" description="Polar residues" evidence="1">
    <location>
        <begin position="1"/>
        <end position="10"/>
    </location>
</feature>
<gene>
    <name evidence="2" type="ORF">DBRI1063_LOCUS16551</name>
    <name evidence="3" type="ORF">DBRI1063_LOCUS16552</name>
</gene>
<dbReference type="EMBL" id="HBGN01025813">
    <property type="protein sequence ID" value="CAD9340989.1"/>
    <property type="molecule type" value="Transcribed_RNA"/>
</dbReference>
<protein>
    <submittedName>
        <fullName evidence="2">Uncharacterized protein</fullName>
    </submittedName>
</protein>
<evidence type="ECO:0000313" key="3">
    <source>
        <dbReference type="EMBL" id="CAD9340991.1"/>
    </source>
</evidence>
<name>A0A6U3S954_9STRA</name>
<evidence type="ECO:0000256" key="1">
    <source>
        <dbReference type="SAM" id="MobiDB-lite"/>
    </source>
</evidence>
<feature type="region of interest" description="Disordered" evidence="1">
    <location>
        <begin position="1"/>
        <end position="28"/>
    </location>
</feature>
<accession>A0A6U3S954</accession>
<dbReference type="EMBL" id="HBGN01025814">
    <property type="protein sequence ID" value="CAD9340991.1"/>
    <property type="molecule type" value="Transcribed_RNA"/>
</dbReference>
<organism evidence="2">
    <name type="scientific">Ditylum brightwellii</name>
    <dbReference type="NCBI Taxonomy" id="49249"/>
    <lineage>
        <taxon>Eukaryota</taxon>
        <taxon>Sar</taxon>
        <taxon>Stramenopiles</taxon>
        <taxon>Ochrophyta</taxon>
        <taxon>Bacillariophyta</taxon>
        <taxon>Mediophyceae</taxon>
        <taxon>Lithodesmiophycidae</taxon>
        <taxon>Lithodesmiales</taxon>
        <taxon>Lithodesmiaceae</taxon>
        <taxon>Ditylum</taxon>
    </lineage>
</organism>
<reference evidence="2" key="1">
    <citation type="submission" date="2021-01" db="EMBL/GenBank/DDBJ databases">
        <authorList>
            <person name="Corre E."/>
            <person name="Pelletier E."/>
            <person name="Niang G."/>
            <person name="Scheremetjew M."/>
            <person name="Finn R."/>
            <person name="Kale V."/>
            <person name="Holt S."/>
            <person name="Cochrane G."/>
            <person name="Meng A."/>
            <person name="Brown T."/>
            <person name="Cohen L."/>
        </authorList>
    </citation>
    <scope>NUCLEOTIDE SEQUENCE</scope>
    <source>
        <strain evidence="2">Pop2</strain>
    </source>
</reference>
<feature type="compositionally biased region" description="Acidic residues" evidence="1">
    <location>
        <begin position="91"/>
        <end position="109"/>
    </location>
</feature>
<proteinExistence type="predicted"/>
<evidence type="ECO:0000313" key="2">
    <source>
        <dbReference type="EMBL" id="CAD9340989.1"/>
    </source>
</evidence>